<dbReference type="SFLD" id="SFLDS00001">
    <property type="entry name" value="Enolase"/>
    <property type="match status" value="1"/>
</dbReference>
<dbReference type="SFLD" id="SFLDG00180">
    <property type="entry name" value="muconate_cycloisomerase"/>
    <property type="match status" value="1"/>
</dbReference>
<evidence type="ECO:0000313" key="7">
    <source>
        <dbReference type="Proteomes" id="UP000257039"/>
    </source>
</evidence>
<dbReference type="SFLD" id="SFLDF00009">
    <property type="entry name" value="o-succinylbenzoate_synthase"/>
    <property type="match status" value="1"/>
</dbReference>
<keyword evidence="7" id="KW-1185">Reference proteome</keyword>
<evidence type="ECO:0000259" key="5">
    <source>
        <dbReference type="Pfam" id="PF21508"/>
    </source>
</evidence>
<dbReference type="Pfam" id="PF13378">
    <property type="entry name" value="MR_MLE_C"/>
    <property type="match status" value="1"/>
</dbReference>
<dbReference type="PANTHER" id="PTHR48073:SF2">
    <property type="entry name" value="O-SUCCINYLBENZOATE SYNTHASE"/>
    <property type="match status" value="1"/>
</dbReference>
<reference evidence="6 7" key="1">
    <citation type="submission" date="2017-04" db="EMBL/GenBank/DDBJ databases">
        <title>Draft genome sequence of Zooshikella ganghwensis VG4 isolated from Red Sea sediments.</title>
        <authorList>
            <person name="Rehman Z."/>
            <person name="Alam I."/>
            <person name="Kamau A."/>
            <person name="Bajic V."/>
            <person name="Leiknes T."/>
        </authorList>
    </citation>
    <scope>NUCLEOTIDE SEQUENCE [LARGE SCALE GENOMIC DNA]</scope>
    <source>
        <strain evidence="6 7">VG4</strain>
    </source>
</reference>
<evidence type="ECO:0008006" key="8">
    <source>
        <dbReference type="Google" id="ProtNLM"/>
    </source>
</evidence>
<proteinExistence type="predicted"/>
<dbReference type="SUPFAM" id="SSF54826">
    <property type="entry name" value="Enolase N-terminal domain-like"/>
    <property type="match status" value="1"/>
</dbReference>
<dbReference type="AlphaFoldDB" id="A0A4P9VPT9"/>
<gene>
    <name evidence="6" type="ORF">B9G39_15580</name>
</gene>
<evidence type="ECO:0000256" key="1">
    <source>
        <dbReference type="ARBA" id="ARBA00022723"/>
    </source>
</evidence>
<feature type="domain" description="OSBS enolase-like N-terminal" evidence="5">
    <location>
        <begin position="6"/>
        <end position="79"/>
    </location>
</feature>
<evidence type="ECO:0000313" key="6">
    <source>
        <dbReference type="EMBL" id="RDH44739.1"/>
    </source>
</evidence>
<organism evidence="6 7">
    <name type="scientific">Zooshikella ganghwensis</name>
    <dbReference type="NCBI Taxonomy" id="202772"/>
    <lineage>
        <taxon>Bacteria</taxon>
        <taxon>Pseudomonadati</taxon>
        <taxon>Pseudomonadota</taxon>
        <taxon>Gammaproteobacteria</taxon>
        <taxon>Oceanospirillales</taxon>
        <taxon>Zooshikellaceae</taxon>
        <taxon>Zooshikella</taxon>
    </lineage>
</organism>
<evidence type="ECO:0000259" key="4">
    <source>
        <dbReference type="Pfam" id="PF13378"/>
    </source>
</evidence>
<protein>
    <recommendedName>
        <fullName evidence="8">O-succinylbenzoate synthase</fullName>
    </recommendedName>
</protein>
<evidence type="ECO:0000256" key="2">
    <source>
        <dbReference type="ARBA" id="ARBA00022842"/>
    </source>
</evidence>
<dbReference type="EMBL" id="NDXW01000001">
    <property type="protein sequence ID" value="RDH44739.1"/>
    <property type="molecule type" value="Genomic_DNA"/>
</dbReference>
<dbReference type="GO" id="GO:0016829">
    <property type="term" value="F:lyase activity"/>
    <property type="evidence" value="ECO:0007669"/>
    <property type="project" value="UniProtKB-KW"/>
</dbReference>
<dbReference type="RefSeq" id="WP_094787831.1">
    <property type="nucleotide sequence ID" value="NZ_NDXW01000001.1"/>
</dbReference>
<evidence type="ECO:0000256" key="3">
    <source>
        <dbReference type="ARBA" id="ARBA00023239"/>
    </source>
</evidence>
<dbReference type="Pfam" id="PF21508">
    <property type="entry name" value="MenC_N"/>
    <property type="match status" value="1"/>
</dbReference>
<keyword evidence="2" id="KW-0460">Magnesium</keyword>
<comment type="caution">
    <text evidence="6">The sequence shown here is derived from an EMBL/GenBank/DDBJ whole genome shotgun (WGS) entry which is preliminary data.</text>
</comment>
<dbReference type="Gene3D" id="3.30.390.10">
    <property type="entry name" value="Enolase-like, N-terminal domain"/>
    <property type="match status" value="1"/>
</dbReference>
<keyword evidence="1" id="KW-0479">Metal-binding</keyword>
<dbReference type="InterPro" id="IPR036849">
    <property type="entry name" value="Enolase-like_C_sf"/>
</dbReference>
<dbReference type="Gene3D" id="3.20.20.120">
    <property type="entry name" value="Enolase-like C-terminal domain"/>
    <property type="match status" value="1"/>
</dbReference>
<dbReference type="InterPro" id="IPR029017">
    <property type="entry name" value="Enolase-like_N"/>
</dbReference>
<sequence>MARCIRRICLSRYQIPLSGTKPFFANQNHFREGLLVSIWDSDGFCGQGEVAPLVGFSDMDLSACQAWLVEHLSCWLNKRIPQYWDWLQQPGFYQWHSSPVPNSCRMGLEAAWLELVRQQPLTISNKPIIPRCALITDLPRWLLAEKYKGARCFSNDWSIEGEDPIKAIKVKVGHAPWQATRVQLLSLTKQISPALALCLDGNQAMALDDAVNLVDCLQVFYFEEPLTRNRQLNEFFQRSGVAYAWDETLQATTHTSAECTQGNDQRGASATTSPVFAEQASWHDEGLSTVVLKPALLGGLWQTRQWAELATKAGKSVVLSSAFESSLGISQLEWFATQLPGLAWAGLDTLQLMQAKLERTPRMWSCFDSPGALPAASQELIWTQ</sequence>
<dbReference type="GO" id="GO:0046872">
    <property type="term" value="F:metal ion binding"/>
    <property type="evidence" value="ECO:0007669"/>
    <property type="project" value="UniProtKB-KW"/>
</dbReference>
<dbReference type="InterPro" id="IPR029065">
    <property type="entry name" value="Enolase_C-like"/>
</dbReference>
<dbReference type="SUPFAM" id="SSF51604">
    <property type="entry name" value="Enolase C-terminal domain-like"/>
    <property type="match status" value="1"/>
</dbReference>
<keyword evidence="3" id="KW-0456">Lyase</keyword>
<dbReference type="PANTHER" id="PTHR48073">
    <property type="entry name" value="O-SUCCINYLBENZOATE SYNTHASE-RELATED"/>
    <property type="match status" value="1"/>
</dbReference>
<dbReference type="InterPro" id="IPR041338">
    <property type="entry name" value="OSBS_N"/>
</dbReference>
<dbReference type="Proteomes" id="UP000257039">
    <property type="component" value="Unassembled WGS sequence"/>
</dbReference>
<name>A0A4P9VPT9_9GAMM</name>
<feature type="domain" description="Enolase C-terminal" evidence="4">
    <location>
        <begin position="165"/>
        <end position="250"/>
    </location>
</feature>
<accession>A0A4P9VPT9</accession>